<dbReference type="OrthoDB" id="444127at2759"/>
<accession>A0A8H7THU7</accession>
<dbReference type="PANTHER" id="PTHR43316">
    <property type="entry name" value="HYDROLASE, HALOACID DELAHOGENASE-RELATED"/>
    <property type="match status" value="1"/>
</dbReference>
<dbReference type="PANTHER" id="PTHR43316:SF8">
    <property type="entry name" value="HAD FAMILY HYDROLASE"/>
    <property type="match status" value="1"/>
</dbReference>
<dbReference type="GO" id="GO:0016791">
    <property type="term" value="F:phosphatase activity"/>
    <property type="evidence" value="ECO:0007669"/>
    <property type="project" value="UniProtKB-ARBA"/>
</dbReference>
<dbReference type="PRINTS" id="PR00413">
    <property type="entry name" value="HADHALOGNASE"/>
</dbReference>
<protein>
    <recommendedName>
        <fullName evidence="4">HAD-like protein</fullName>
    </recommendedName>
</protein>
<name>A0A8H7THU7_9HELO</name>
<dbReference type="InterPro" id="IPR006439">
    <property type="entry name" value="HAD-SF_hydro_IA"/>
</dbReference>
<evidence type="ECO:0008006" key="4">
    <source>
        <dbReference type="Google" id="ProtNLM"/>
    </source>
</evidence>
<dbReference type="InterPro" id="IPR023214">
    <property type="entry name" value="HAD_sf"/>
</dbReference>
<sequence>MPSSPSTRPPQLILFDLDNTLFSHTHSLDCALSSIQCAFPKLSTIPLPHLLTTYNAALQTAYNRYLTGQIPFSSTHALKIQLFYSSLDLPPPNDEEIASENIHMLKRLRDEGYKTGIVTNGQVGEQEEKASVVGVRELVDCLVTSEEVGVCKPDRRIFERAVEMLGADVKGALGAGVKAVLYEEGTQRGMRVVDGREVEVIGRMEELLELLGIT</sequence>
<dbReference type="InterPro" id="IPR036412">
    <property type="entry name" value="HAD-like_sf"/>
</dbReference>
<evidence type="ECO:0000313" key="3">
    <source>
        <dbReference type="Proteomes" id="UP000664132"/>
    </source>
</evidence>
<dbReference type="Pfam" id="PF00702">
    <property type="entry name" value="Hydrolase"/>
    <property type="match status" value="1"/>
</dbReference>
<dbReference type="Proteomes" id="UP000664132">
    <property type="component" value="Unassembled WGS sequence"/>
</dbReference>
<dbReference type="Gene3D" id="3.40.50.1000">
    <property type="entry name" value="HAD superfamily/HAD-like"/>
    <property type="match status" value="1"/>
</dbReference>
<dbReference type="SFLD" id="SFLDG01129">
    <property type="entry name" value="C1.5:_HAD__Beta-PGM__Phosphata"/>
    <property type="match status" value="1"/>
</dbReference>
<evidence type="ECO:0000313" key="2">
    <source>
        <dbReference type="EMBL" id="KAG4419163.1"/>
    </source>
</evidence>
<keyword evidence="3" id="KW-1185">Reference proteome</keyword>
<evidence type="ECO:0000256" key="1">
    <source>
        <dbReference type="ARBA" id="ARBA00022801"/>
    </source>
</evidence>
<dbReference type="EMBL" id="JAFJYH010000111">
    <property type="protein sequence ID" value="KAG4419163.1"/>
    <property type="molecule type" value="Genomic_DNA"/>
</dbReference>
<dbReference type="InterPro" id="IPR051540">
    <property type="entry name" value="S-2-haloacid_dehalogenase"/>
</dbReference>
<comment type="caution">
    <text evidence="2">The sequence shown here is derived from an EMBL/GenBank/DDBJ whole genome shotgun (WGS) entry which is preliminary data.</text>
</comment>
<organism evidence="2 3">
    <name type="scientific">Cadophora malorum</name>
    <dbReference type="NCBI Taxonomy" id="108018"/>
    <lineage>
        <taxon>Eukaryota</taxon>
        <taxon>Fungi</taxon>
        <taxon>Dikarya</taxon>
        <taxon>Ascomycota</taxon>
        <taxon>Pezizomycotina</taxon>
        <taxon>Leotiomycetes</taxon>
        <taxon>Helotiales</taxon>
        <taxon>Ploettnerulaceae</taxon>
        <taxon>Cadophora</taxon>
    </lineage>
</organism>
<proteinExistence type="predicted"/>
<gene>
    <name evidence="2" type="ORF">IFR04_007664</name>
</gene>
<keyword evidence="1" id="KW-0378">Hydrolase</keyword>
<dbReference type="AlphaFoldDB" id="A0A8H7THU7"/>
<reference evidence="2" key="1">
    <citation type="submission" date="2021-02" db="EMBL/GenBank/DDBJ databases">
        <title>Genome sequence Cadophora malorum strain M34.</title>
        <authorList>
            <person name="Stefanovic E."/>
            <person name="Vu D."/>
            <person name="Scully C."/>
            <person name="Dijksterhuis J."/>
            <person name="Roader J."/>
            <person name="Houbraken J."/>
        </authorList>
    </citation>
    <scope>NUCLEOTIDE SEQUENCE</scope>
    <source>
        <strain evidence="2">M34</strain>
    </source>
</reference>
<dbReference type="SFLD" id="SFLDS00003">
    <property type="entry name" value="Haloacid_Dehalogenase"/>
    <property type="match status" value="1"/>
</dbReference>
<dbReference type="SUPFAM" id="SSF56784">
    <property type="entry name" value="HAD-like"/>
    <property type="match status" value="1"/>
</dbReference>